<accession>G0N8W8</accession>
<dbReference type="GO" id="GO:0006355">
    <property type="term" value="P:regulation of DNA-templated transcription"/>
    <property type="evidence" value="ECO:0007669"/>
    <property type="project" value="TreeGrafter"/>
</dbReference>
<protein>
    <recommendedName>
        <fullName evidence="2">SET domain-containing protein</fullName>
    </recommendedName>
</protein>
<dbReference type="HOGENOM" id="CLU_069702_0_0_1"/>
<dbReference type="EMBL" id="GL379851">
    <property type="protein sequence ID" value="EGT55504.1"/>
    <property type="molecule type" value="Genomic_DNA"/>
</dbReference>
<dbReference type="AlphaFoldDB" id="G0N8W8"/>
<dbReference type="SMART" id="SM00317">
    <property type="entry name" value="SET"/>
    <property type="match status" value="1"/>
</dbReference>
<evidence type="ECO:0000259" key="2">
    <source>
        <dbReference type="PROSITE" id="PS50280"/>
    </source>
</evidence>
<dbReference type="SUPFAM" id="SSF82199">
    <property type="entry name" value="SET domain"/>
    <property type="match status" value="1"/>
</dbReference>
<keyword evidence="1" id="KW-0156">Chromatin regulator</keyword>
<dbReference type="eggNOG" id="ENOG502TH6P">
    <property type="taxonomic scope" value="Eukaryota"/>
</dbReference>
<evidence type="ECO:0000313" key="4">
    <source>
        <dbReference type="Proteomes" id="UP000008068"/>
    </source>
</evidence>
<dbReference type="InterPro" id="IPR046341">
    <property type="entry name" value="SET_dom_sf"/>
</dbReference>
<dbReference type="Gene3D" id="2.170.270.10">
    <property type="entry name" value="SET domain"/>
    <property type="match status" value="1"/>
</dbReference>
<reference evidence="4" key="1">
    <citation type="submission" date="2011-07" db="EMBL/GenBank/DDBJ databases">
        <authorList>
            <consortium name="Caenorhabditis brenneri Sequencing and Analysis Consortium"/>
            <person name="Wilson R.K."/>
        </authorList>
    </citation>
    <scope>NUCLEOTIDE SEQUENCE [LARGE SCALE GENOMIC DNA]</scope>
    <source>
        <strain evidence="4">PB2801</strain>
    </source>
</reference>
<evidence type="ECO:0000256" key="1">
    <source>
        <dbReference type="ARBA" id="ARBA00022853"/>
    </source>
</evidence>
<dbReference type="OMA" id="ECGRDRM"/>
<dbReference type="InterPro" id="IPR001214">
    <property type="entry name" value="SET_dom"/>
</dbReference>
<keyword evidence="4" id="KW-1185">Reference proteome</keyword>
<dbReference type="Proteomes" id="UP000008068">
    <property type="component" value="Unassembled WGS sequence"/>
</dbReference>
<dbReference type="STRING" id="135651.G0N8W8"/>
<feature type="domain" description="SET" evidence="2">
    <location>
        <begin position="114"/>
        <end position="279"/>
    </location>
</feature>
<dbReference type="GO" id="GO:0034967">
    <property type="term" value="C:Set3 complex"/>
    <property type="evidence" value="ECO:0007669"/>
    <property type="project" value="TreeGrafter"/>
</dbReference>
<dbReference type="GO" id="GO:0006325">
    <property type="term" value="P:chromatin organization"/>
    <property type="evidence" value="ECO:0007669"/>
    <property type="project" value="UniProtKB-KW"/>
</dbReference>
<organism evidence="4">
    <name type="scientific">Caenorhabditis brenneri</name>
    <name type="common">Nematode worm</name>
    <dbReference type="NCBI Taxonomy" id="135651"/>
    <lineage>
        <taxon>Eukaryota</taxon>
        <taxon>Metazoa</taxon>
        <taxon>Ecdysozoa</taxon>
        <taxon>Nematoda</taxon>
        <taxon>Chromadorea</taxon>
        <taxon>Rhabditida</taxon>
        <taxon>Rhabditina</taxon>
        <taxon>Rhabditomorpha</taxon>
        <taxon>Rhabditoidea</taxon>
        <taxon>Rhabditidae</taxon>
        <taxon>Peloderinae</taxon>
        <taxon>Caenorhabditis</taxon>
    </lineage>
</organism>
<dbReference type="InParanoid" id="G0N8W8"/>
<dbReference type="PANTHER" id="PTHR46462">
    <property type="entry name" value="UPSET, ISOFORM A"/>
    <property type="match status" value="1"/>
</dbReference>
<dbReference type="PANTHER" id="PTHR46462:SF3">
    <property type="entry name" value="UPSET, ISOFORM A"/>
    <property type="match status" value="1"/>
</dbReference>
<name>G0N8W8_CAEBE</name>
<dbReference type="FunCoup" id="G0N8W8">
    <property type="interactions" value="1089"/>
</dbReference>
<dbReference type="GO" id="GO:0070210">
    <property type="term" value="C:Rpd3L-Expanded complex"/>
    <property type="evidence" value="ECO:0007669"/>
    <property type="project" value="TreeGrafter"/>
</dbReference>
<dbReference type="Pfam" id="PF00856">
    <property type="entry name" value="SET"/>
    <property type="match status" value="1"/>
</dbReference>
<dbReference type="PROSITE" id="PS50280">
    <property type="entry name" value="SET"/>
    <property type="match status" value="1"/>
</dbReference>
<dbReference type="OrthoDB" id="5799306at2759"/>
<sequence>MSQNSSFSFKIESDASNARNYHKTDEDLEYSEYDDTFMSPMHLLTKEDFNEQTLKDIVVDNDVLKKLCVTRVSHRVRRLLRHFGNTIGAEEIIFLANEKCKENPCTKIQTLPRHRFNLPNTSGKGWEPIKPFFVNLLFPGLFASRDILEGEFVIAPAPVLLTSPEECGRDRMGRKRNSDSFQIRRKLRILEAKNENGQSTYEPVDKYCSDEEEYSKETAYDKYDICIDLTNSTDELRTIRRNCVPNCVIRYVMLHQRMEVFLTAQRSIKAGEELTIAHDYDSNMSSKVIQCVHPYHPTEPCLYEVSFLH</sequence>
<proteinExistence type="predicted"/>
<evidence type="ECO:0000313" key="3">
    <source>
        <dbReference type="EMBL" id="EGT55504.1"/>
    </source>
</evidence>
<gene>
    <name evidence="3" type="ORF">CAEBREN_26327</name>
</gene>